<keyword evidence="1" id="KW-0812">Transmembrane</keyword>
<evidence type="ECO:0000313" key="2">
    <source>
        <dbReference type="EMBL" id="GAA2386745.1"/>
    </source>
</evidence>
<name>A0ABN3HS45_9ACTN</name>
<keyword evidence="1" id="KW-1133">Transmembrane helix</keyword>
<keyword evidence="3" id="KW-1185">Reference proteome</keyword>
<protein>
    <recommendedName>
        <fullName evidence="4">Integral membrane protein</fullName>
    </recommendedName>
</protein>
<reference evidence="2 3" key="1">
    <citation type="journal article" date="2019" name="Int. J. Syst. Evol. Microbiol.">
        <title>The Global Catalogue of Microorganisms (GCM) 10K type strain sequencing project: providing services to taxonomists for standard genome sequencing and annotation.</title>
        <authorList>
            <consortium name="The Broad Institute Genomics Platform"/>
            <consortium name="The Broad Institute Genome Sequencing Center for Infectious Disease"/>
            <person name="Wu L."/>
            <person name="Ma J."/>
        </authorList>
    </citation>
    <scope>NUCLEOTIDE SEQUENCE [LARGE SCALE GENOMIC DNA]</scope>
    <source>
        <strain evidence="2 3">JCM 6921</strain>
    </source>
</reference>
<comment type="caution">
    <text evidence="2">The sequence shown here is derived from an EMBL/GenBank/DDBJ whole genome shotgun (WGS) entry which is preliminary data.</text>
</comment>
<proteinExistence type="predicted"/>
<sequence length="162" mass="17047">MSILAVLLSLLGMAAVLAIPVWLITVVVKLVLVALPRRRPDWGVNLLRWGSVMAAVAAADLYLIGLGLVRFAASESESGTDSAPSPSCRDEVPGAIESIAGYEPSYVPLGFDCILDDGTTYPGSGIYAWLNGIVLAFVVAAIALRVAGGYAAERRARKQTET</sequence>
<accession>A0ABN3HS45</accession>
<dbReference type="EMBL" id="BAAATJ010000002">
    <property type="protein sequence ID" value="GAA2386745.1"/>
    <property type="molecule type" value="Genomic_DNA"/>
</dbReference>
<gene>
    <name evidence="2" type="ORF">GCM10010420_06980</name>
</gene>
<feature type="transmembrane region" description="Helical" evidence="1">
    <location>
        <begin position="6"/>
        <end position="34"/>
    </location>
</feature>
<evidence type="ECO:0008006" key="4">
    <source>
        <dbReference type="Google" id="ProtNLM"/>
    </source>
</evidence>
<feature type="transmembrane region" description="Helical" evidence="1">
    <location>
        <begin position="46"/>
        <end position="69"/>
    </location>
</feature>
<feature type="transmembrane region" description="Helical" evidence="1">
    <location>
        <begin position="126"/>
        <end position="148"/>
    </location>
</feature>
<organism evidence="2 3">
    <name type="scientific">Streptomyces glaucosporus</name>
    <dbReference type="NCBI Taxonomy" id="284044"/>
    <lineage>
        <taxon>Bacteria</taxon>
        <taxon>Bacillati</taxon>
        <taxon>Actinomycetota</taxon>
        <taxon>Actinomycetes</taxon>
        <taxon>Kitasatosporales</taxon>
        <taxon>Streptomycetaceae</taxon>
        <taxon>Streptomyces</taxon>
    </lineage>
</organism>
<dbReference type="RefSeq" id="WP_344629308.1">
    <property type="nucleotide sequence ID" value="NZ_BAAATJ010000002.1"/>
</dbReference>
<evidence type="ECO:0000313" key="3">
    <source>
        <dbReference type="Proteomes" id="UP001500058"/>
    </source>
</evidence>
<keyword evidence="1" id="KW-0472">Membrane</keyword>
<dbReference type="Proteomes" id="UP001500058">
    <property type="component" value="Unassembled WGS sequence"/>
</dbReference>
<evidence type="ECO:0000256" key="1">
    <source>
        <dbReference type="SAM" id="Phobius"/>
    </source>
</evidence>